<dbReference type="EMBL" id="JAFLQW010000672">
    <property type="protein sequence ID" value="MBO0352313.1"/>
    <property type="molecule type" value="Genomic_DNA"/>
</dbReference>
<accession>A0ABS3G007</accession>
<evidence type="ECO:0000313" key="1">
    <source>
        <dbReference type="EMBL" id="MBO0352313.1"/>
    </source>
</evidence>
<evidence type="ECO:0000313" key="2">
    <source>
        <dbReference type="Proteomes" id="UP000664844"/>
    </source>
</evidence>
<protein>
    <submittedName>
        <fullName evidence="1">Uncharacterized protein</fullName>
    </submittedName>
</protein>
<proteinExistence type="predicted"/>
<reference evidence="1 2" key="1">
    <citation type="submission" date="2021-03" db="EMBL/GenBank/DDBJ databases">
        <title>Metabolic Capacity of the Antarctic Cyanobacterium Phormidium pseudopriestleyi that Sustains Oxygenic Photosynthesis in the Presence of Hydrogen Sulfide.</title>
        <authorList>
            <person name="Lumian J.E."/>
            <person name="Jungblut A.D."/>
            <person name="Dillon M.L."/>
            <person name="Hawes I."/>
            <person name="Doran P.T."/>
            <person name="Mackey T.J."/>
            <person name="Dick G.J."/>
            <person name="Grettenberger C.L."/>
            <person name="Sumner D.Y."/>
        </authorList>
    </citation>
    <scope>NUCLEOTIDE SEQUENCE [LARGE SCALE GENOMIC DNA]</scope>
    <source>
        <strain evidence="1 2">FRX01</strain>
    </source>
</reference>
<keyword evidence="2" id="KW-1185">Reference proteome</keyword>
<gene>
    <name evidence="1" type="ORF">J0895_25160</name>
</gene>
<sequence>MGRTNPQPVDLVDEGFVLGCEPVAAQLQETGQENQAAFLRKVAQQVNQCLLK</sequence>
<dbReference type="Proteomes" id="UP000664844">
    <property type="component" value="Unassembled WGS sequence"/>
</dbReference>
<organism evidence="1 2">
    <name type="scientific">Phormidium pseudopriestleyi FRX01</name>
    <dbReference type="NCBI Taxonomy" id="1759528"/>
    <lineage>
        <taxon>Bacteria</taxon>
        <taxon>Bacillati</taxon>
        <taxon>Cyanobacteriota</taxon>
        <taxon>Cyanophyceae</taxon>
        <taxon>Oscillatoriophycideae</taxon>
        <taxon>Oscillatoriales</taxon>
        <taxon>Oscillatoriaceae</taxon>
        <taxon>Phormidium</taxon>
    </lineage>
</organism>
<comment type="caution">
    <text evidence="1">The sequence shown here is derived from an EMBL/GenBank/DDBJ whole genome shotgun (WGS) entry which is preliminary data.</text>
</comment>
<name>A0ABS3G007_9CYAN</name>
<dbReference type="RefSeq" id="WP_207090726.1">
    <property type="nucleotide sequence ID" value="NZ_JAFLQW010000672.1"/>
</dbReference>